<dbReference type="InterPro" id="IPR036928">
    <property type="entry name" value="AS_sf"/>
</dbReference>
<dbReference type="EMBL" id="CP049056">
    <property type="protein sequence ID" value="QIE56264.1"/>
    <property type="molecule type" value="Genomic_DNA"/>
</dbReference>
<dbReference type="KEGG" id="hdh:G5B40_12815"/>
<dbReference type="PANTHER" id="PTHR11895:SF176">
    <property type="entry name" value="AMIDASE AMID-RELATED"/>
    <property type="match status" value="1"/>
</dbReference>
<dbReference type="Proteomes" id="UP000503336">
    <property type="component" value="Chromosome"/>
</dbReference>
<dbReference type="GO" id="GO:0003824">
    <property type="term" value="F:catalytic activity"/>
    <property type="evidence" value="ECO:0007669"/>
    <property type="project" value="InterPro"/>
</dbReference>
<evidence type="ECO:0000259" key="1">
    <source>
        <dbReference type="Pfam" id="PF01425"/>
    </source>
</evidence>
<dbReference type="InterPro" id="IPR000120">
    <property type="entry name" value="Amidase"/>
</dbReference>
<dbReference type="Gene3D" id="3.90.1300.10">
    <property type="entry name" value="Amidase signature (AS) domain"/>
    <property type="match status" value="1"/>
</dbReference>
<dbReference type="InterPro" id="IPR023631">
    <property type="entry name" value="Amidase_dom"/>
</dbReference>
<dbReference type="Pfam" id="PF01425">
    <property type="entry name" value="Amidase"/>
    <property type="match status" value="1"/>
</dbReference>
<dbReference type="PANTHER" id="PTHR11895">
    <property type="entry name" value="TRANSAMIDASE"/>
    <property type="match status" value="1"/>
</dbReference>
<name>A0A7L5C267_9RHOB</name>
<accession>A0A7L5C267</accession>
<keyword evidence="3" id="KW-1185">Reference proteome</keyword>
<dbReference type="SUPFAM" id="SSF75304">
    <property type="entry name" value="Amidase signature (AS) enzymes"/>
    <property type="match status" value="1"/>
</dbReference>
<organism evidence="2 3">
    <name type="scientific">Pikeienuella piscinae</name>
    <dbReference type="NCBI Taxonomy" id="2748098"/>
    <lineage>
        <taxon>Bacteria</taxon>
        <taxon>Pseudomonadati</taxon>
        <taxon>Pseudomonadota</taxon>
        <taxon>Alphaproteobacteria</taxon>
        <taxon>Rhodobacterales</taxon>
        <taxon>Paracoccaceae</taxon>
        <taxon>Pikeienuella</taxon>
    </lineage>
</organism>
<sequence>MAEITELSAAETGRRIESGALDAREATEAYLSAIDAHADASRIYTRVRTDEARREAAAAAGRAKSGLRRGPLDGVPISWKDLFDFSGEITESGSAMLKGRTPEVDAVVVANAKRAGLVALGKTHQTELAFSGLGVNPVTATPPNRFDAALAPGGSSSGAAASVVFGLAAAGIGSDTGGSVRIPAAWNSLVGLKTTHGLLSDRGLVPLCARFDTTGPLCRTVEDSALLLEAMGGGSAPDLSGATLKGARFAVLETVALDADCRDAPRAAFETAVDALSRAGAKVERVEAPEVAAALPLSPVVFTGEAWAEWGETIEEKGDLMFAPVRDRFRSGATITAASYIRDWRRLERIRSEWAKRMAAFDAVLIPSAPLLPPNVEGLLADAEFFAQENLLTLRNTRIANLLGLCALTLPTATPACGIMLMGRPYGEAHLCRFGAAAAPVVAG</sequence>
<feature type="domain" description="Amidase" evidence="1">
    <location>
        <begin position="25"/>
        <end position="432"/>
    </location>
</feature>
<gene>
    <name evidence="2" type="ORF">G5B40_12815</name>
</gene>
<dbReference type="AlphaFoldDB" id="A0A7L5C267"/>
<protein>
    <submittedName>
        <fullName evidence="2">Amidase</fullName>
    </submittedName>
</protein>
<proteinExistence type="predicted"/>
<reference evidence="2 3" key="1">
    <citation type="submission" date="2020-02" db="EMBL/GenBank/DDBJ databases">
        <title>complete genome sequence of Rhodobacteraceae bacterium.</title>
        <authorList>
            <person name="Park J."/>
            <person name="Kim Y.-S."/>
            <person name="Kim K.-H."/>
        </authorList>
    </citation>
    <scope>NUCLEOTIDE SEQUENCE [LARGE SCALE GENOMIC DNA]</scope>
    <source>
        <strain evidence="2 3">RR4-56</strain>
    </source>
</reference>
<evidence type="ECO:0000313" key="2">
    <source>
        <dbReference type="EMBL" id="QIE56264.1"/>
    </source>
</evidence>
<evidence type="ECO:0000313" key="3">
    <source>
        <dbReference type="Proteomes" id="UP000503336"/>
    </source>
</evidence>
<dbReference type="RefSeq" id="WP_165099272.1">
    <property type="nucleotide sequence ID" value="NZ_CP049056.1"/>
</dbReference>